<keyword evidence="3" id="KW-1185">Reference proteome</keyword>
<proteinExistence type="predicted"/>
<dbReference type="EMBL" id="NBSH01000002">
    <property type="protein sequence ID" value="ORX39825.1"/>
    <property type="molecule type" value="Genomic_DNA"/>
</dbReference>
<dbReference type="InParanoid" id="A0A1Y1URQ4"/>
<dbReference type="Proteomes" id="UP000193218">
    <property type="component" value="Unassembled WGS sequence"/>
</dbReference>
<accession>A0A1Y1URQ4</accession>
<comment type="caution">
    <text evidence="2">The sequence shown here is derived from an EMBL/GenBank/DDBJ whole genome shotgun (WGS) entry which is preliminary data.</text>
</comment>
<evidence type="ECO:0000313" key="2">
    <source>
        <dbReference type="EMBL" id="ORX39825.1"/>
    </source>
</evidence>
<sequence>MAPNAPRTHSTTYTDVFDLAVATKCFVDNWGILTGMNQAWILAHDESRNGSAGDDDEDPRQSKSVGEITDTLLSIPEESKKELSPILRDSAARFAYSGAPTADQLNLLLCSFNDFQDGPTNSRELTGQERTLFTKMRACLSVHAKLLEGKPKLPSFLQTYNKSITNESEHFKCRCSAFSDSTNATLETMRMADGNLDEVSSTGDLAASGNV</sequence>
<organism evidence="2 3">
    <name type="scientific">Kockovaella imperatae</name>
    <dbReference type="NCBI Taxonomy" id="4999"/>
    <lineage>
        <taxon>Eukaryota</taxon>
        <taxon>Fungi</taxon>
        <taxon>Dikarya</taxon>
        <taxon>Basidiomycota</taxon>
        <taxon>Agaricomycotina</taxon>
        <taxon>Tremellomycetes</taxon>
        <taxon>Tremellales</taxon>
        <taxon>Cuniculitremaceae</taxon>
        <taxon>Kockovaella</taxon>
    </lineage>
</organism>
<feature type="region of interest" description="Disordered" evidence="1">
    <location>
        <begin position="47"/>
        <end position="71"/>
    </location>
</feature>
<gene>
    <name evidence="2" type="ORF">BD324DRAFT_615145</name>
</gene>
<reference evidence="2 3" key="1">
    <citation type="submission" date="2017-03" db="EMBL/GenBank/DDBJ databases">
        <title>Widespread Adenine N6-methylation of Active Genes in Fungi.</title>
        <authorList>
            <consortium name="DOE Joint Genome Institute"/>
            <person name="Mondo S.J."/>
            <person name="Dannebaum R.O."/>
            <person name="Kuo R.C."/>
            <person name="Louie K.B."/>
            <person name="Bewick A.J."/>
            <person name="Labutti K."/>
            <person name="Haridas S."/>
            <person name="Kuo A."/>
            <person name="Salamov A."/>
            <person name="Ahrendt S.R."/>
            <person name="Lau R."/>
            <person name="Bowen B.P."/>
            <person name="Lipzen A."/>
            <person name="Sullivan W."/>
            <person name="Andreopoulos W.B."/>
            <person name="Clum A."/>
            <person name="Lindquist E."/>
            <person name="Daum C."/>
            <person name="Northen T.R."/>
            <person name="Ramamoorthy G."/>
            <person name="Schmitz R.J."/>
            <person name="Gryganskyi A."/>
            <person name="Culley D."/>
            <person name="Magnuson J."/>
            <person name="James T.Y."/>
            <person name="O'Malley M.A."/>
            <person name="Stajich J.E."/>
            <person name="Spatafora J.W."/>
            <person name="Visel A."/>
            <person name="Grigoriev I.V."/>
        </authorList>
    </citation>
    <scope>NUCLEOTIDE SEQUENCE [LARGE SCALE GENOMIC DNA]</scope>
    <source>
        <strain evidence="2 3">NRRL Y-17943</strain>
    </source>
</reference>
<protein>
    <submittedName>
        <fullName evidence="2">Uncharacterized protein</fullName>
    </submittedName>
</protein>
<dbReference type="RefSeq" id="XP_021873610.1">
    <property type="nucleotide sequence ID" value="XM_022014687.1"/>
</dbReference>
<name>A0A1Y1URQ4_9TREE</name>
<dbReference type="AlphaFoldDB" id="A0A1Y1URQ4"/>
<evidence type="ECO:0000313" key="3">
    <source>
        <dbReference type="Proteomes" id="UP000193218"/>
    </source>
</evidence>
<evidence type="ECO:0000256" key="1">
    <source>
        <dbReference type="SAM" id="MobiDB-lite"/>
    </source>
</evidence>
<dbReference type="GeneID" id="33556495"/>